<dbReference type="PANTHER" id="PTHR21654:SF84">
    <property type="entry name" value="SI:DKEY-66I24.7"/>
    <property type="match status" value="1"/>
</dbReference>
<proteinExistence type="predicted"/>
<evidence type="ECO:0000313" key="8">
    <source>
        <dbReference type="EMBL" id="KAK1266974.1"/>
    </source>
</evidence>
<comment type="caution">
    <text evidence="8">The sequence shown here is derived from an EMBL/GenBank/DDBJ whole genome shotgun (WGS) entry which is preliminary data.</text>
</comment>
<keyword evidence="5" id="KW-0539">Nucleus</keyword>
<evidence type="ECO:0000259" key="7">
    <source>
        <dbReference type="PROSITE" id="PS50090"/>
    </source>
</evidence>
<name>A0AAV9AS10_ACOGR</name>
<evidence type="ECO:0000256" key="4">
    <source>
        <dbReference type="ARBA" id="ARBA00023163"/>
    </source>
</evidence>
<dbReference type="Proteomes" id="UP001179952">
    <property type="component" value="Unassembled WGS sequence"/>
</dbReference>
<protein>
    <submittedName>
        <fullName evidence="8">Trihelix transcription factor GT-1</fullName>
    </submittedName>
</protein>
<dbReference type="Pfam" id="PF13837">
    <property type="entry name" value="Myb_DNA-bind_4"/>
    <property type="match status" value="1"/>
</dbReference>
<keyword evidence="2" id="KW-0805">Transcription regulation</keyword>
<dbReference type="InterPro" id="IPR058943">
    <property type="entry name" value="GT-1/4_C"/>
</dbReference>
<dbReference type="Gene3D" id="1.10.10.60">
    <property type="entry name" value="Homeodomain-like"/>
    <property type="match status" value="1"/>
</dbReference>
<sequence>MQPYKEDPHRETPPPTPTPTTTTTMKRRAETWIQEETRSLVCLRREMDGAFNASKSNRHLWERISTVMRGKGFDRSPTMCVDKWRNLLKEFKKARHHHYHHHHHRDRSGKLSRYGEIEELLKERNKSFVPPSKVEDYFRFADKASGRSAVDPKRCSDHDGHILAITAADAVVANGVAPWNWRETSVNVSWIGGENHSYGGRVILIKWGDYTRKIGIDGTAEAIKEAIKLAFGLRTRRAFWLEDEDEVVRSLDRDMPLGTYALHLDEGLTIKCLYDDTDQITVHPEEKTLYTEEDFRDFLLRHRWSGLRELNTFRSIETLDELRHNAIYHGVRMLGN</sequence>
<dbReference type="SMART" id="SM00717">
    <property type="entry name" value="SANT"/>
    <property type="match status" value="1"/>
</dbReference>
<dbReference type="InterPro" id="IPR044822">
    <property type="entry name" value="Myb_DNA-bind_4"/>
</dbReference>
<organism evidence="8 9">
    <name type="scientific">Acorus gramineus</name>
    <name type="common">Dwarf sweet flag</name>
    <dbReference type="NCBI Taxonomy" id="55184"/>
    <lineage>
        <taxon>Eukaryota</taxon>
        <taxon>Viridiplantae</taxon>
        <taxon>Streptophyta</taxon>
        <taxon>Embryophyta</taxon>
        <taxon>Tracheophyta</taxon>
        <taxon>Spermatophyta</taxon>
        <taxon>Magnoliopsida</taxon>
        <taxon>Liliopsida</taxon>
        <taxon>Acoraceae</taxon>
        <taxon>Acorus</taxon>
    </lineage>
</organism>
<dbReference type="GO" id="GO:0005634">
    <property type="term" value="C:nucleus"/>
    <property type="evidence" value="ECO:0007669"/>
    <property type="project" value="UniProtKB-SubCell"/>
</dbReference>
<dbReference type="AlphaFoldDB" id="A0AAV9AS10"/>
<keyword evidence="4" id="KW-0804">Transcription</keyword>
<evidence type="ECO:0000256" key="3">
    <source>
        <dbReference type="ARBA" id="ARBA00023125"/>
    </source>
</evidence>
<feature type="domain" description="Myb-like" evidence="7">
    <location>
        <begin position="24"/>
        <end position="88"/>
    </location>
</feature>
<dbReference type="PROSITE" id="PS50090">
    <property type="entry name" value="MYB_LIKE"/>
    <property type="match status" value="1"/>
</dbReference>
<gene>
    <name evidence="8" type="ORF">QJS04_geneDACA016724</name>
</gene>
<comment type="subcellular location">
    <subcellularLocation>
        <location evidence="1">Nucleus</location>
    </subcellularLocation>
</comment>
<evidence type="ECO:0000256" key="1">
    <source>
        <dbReference type="ARBA" id="ARBA00004123"/>
    </source>
</evidence>
<reference evidence="8" key="2">
    <citation type="submission" date="2023-06" db="EMBL/GenBank/DDBJ databases">
        <authorList>
            <person name="Ma L."/>
            <person name="Liu K.-W."/>
            <person name="Li Z."/>
            <person name="Hsiao Y.-Y."/>
            <person name="Qi Y."/>
            <person name="Fu T."/>
            <person name="Tang G."/>
            <person name="Zhang D."/>
            <person name="Sun W.-H."/>
            <person name="Liu D.-K."/>
            <person name="Li Y."/>
            <person name="Chen G.-Z."/>
            <person name="Liu X.-D."/>
            <person name="Liao X.-Y."/>
            <person name="Jiang Y.-T."/>
            <person name="Yu X."/>
            <person name="Hao Y."/>
            <person name="Huang J."/>
            <person name="Zhao X.-W."/>
            <person name="Ke S."/>
            <person name="Chen Y.-Y."/>
            <person name="Wu W.-L."/>
            <person name="Hsu J.-L."/>
            <person name="Lin Y.-F."/>
            <person name="Huang M.-D."/>
            <person name="Li C.-Y."/>
            <person name="Huang L."/>
            <person name="Wang Z.-W."/>
            <person name="Zhao X."/>
            <person name="Zhong W.-Y."/>
            <person name="Peng D.-H."/>
            <person name="Ahmad S."/>
            <person name="Lan S."/>
            <person name="Zhang J.-S."/>
            <person name="Tsai W.-C."/>
            <person name="Van De Peer Y."/>
            <person name="Liu Z.-J."/>
        </authorList>
    </citation>
    <scope>NUCLEOTIDE SEQUENCE</scope>
    <source>
        <strain evidence="8">SCP</strain>
        <tissue evidence="8">Leaves</tissue>
    </source>
</reference>
<evidence type="ECO:0000256" key="2">
    <source>
        <dbReference type="ARBA" id="ARBA00023015"/>
    </source>
</evidence>
<feature type="compositionally biased region" description="Basic and acidic residues" evidence="6">
    <location>
        <begin position="1"/>
        <end position="12"/>
    </location>
</feature>
<dbReference type="PANTHER" id="PTHR21654">
    <property type="entry name" value="FI21293P1"/>
    <property type="match status" value="1"/>
</dbReference>
<evidence type="ECO:0000256" key="5">
    <source>
        <dbReference type="ARBA" id="ARBA00023242"/>
    </source>
</evidence>
<evidence type="ECO:0000256" key="6">
    <source>
        <dbReference type="SAM" id="MobiDB-lite"/>
    </source>
</evidence>
<feature type="region of interest" description="Disordered" evidence="6">
    <location>
        <begin position="1"/>
        <end position="26"/>
    </location>
</feature>
<dbReference type="GO" id="GO:0006355">
    <property type="term" value="P:regulation of DNA-templated transcription"/>
    <property type="evidence" value="ECO:0007669"/>
    <property type="project" value="UniProtKB-ARBA"/>
</dbReference>
<reference evidence="8" key="1">
    <citation type="journal article" date="2023" name="Nat. Commun.">
        <title>Diploid and tetraploid genomes of Acorus and the evolution of monocots.</title>
        <authorList>
            <person name="Ma L."/>
            <person name="Liu K.W."/>
            <person name="Li Z."/>
            <person name="Hsiao Y.Y."/>
            <person name="Qi Y."/>
            <person name="Fu T."/>
            <person name="Tang G.D."/>
            <person name="Zhang D."/>
            <person name="Sun W.H."/>
            <person name="Liu D.K."/>
            <person name="Li Y."/>
            <person name="Chen G.Z."/>
            <person name="Liu X.D."/>
            <person name="Liao X.Y."/>
            <person name="Jiang Y.T."/>
            <person name="Yu X."/>
            <person name="Hao Y."/>
            <person name="Huang J."/>
            <person name="Zhao X.W."/>
            <person name="Ke S."/>
            <person name="Chen Y.Y."/>
            <person name="Wu W.L."/>
            <person name="Hsu J.L."/>
            <person name="Lin Y.F."/>
            <person name="Huang M.D."/>
            <person name="Li C.Y."/>
            <person name="Huang L."/>
            <person name="Wang Z.W."/>
            <person name="Zhao X."/>
            <person name="Zhong W.Y."/>
            <person name="Peng D.H."/>
            <person name="Ahmad S."/>
            <person name="Lan S."/>
            <person name="Zhang J.S."/>
            <person name="Tsai W.C."/>
            <person name="Van de Peer Y."/>
            <person name="Liu Z.J."/>
        </authorList>
    </citation>
    <scope>NUCLEOTIDE SEQUENCE</scope>
    <source>
        <strain evidence="8">SCP</strain>
    </source>
</reference>
<dbReference type="EMBL" id="JAUJYN010000007">
    <property type="protein sequence ID" value="KAK1266974.1"/>
    <property type="molecule type" value="Genomic_DNA"/>
</dbReference>
<dbReference type="GO" id="GO:0003677">
    <property type="term" value="F:DNA binding"/>
    <property type="evidence" value="ECO:0007669"/>
    <property type="project" value="UniProtKB-KW"/>
</dbReference>
<evidence type="ECO:0000313" key="9">
    <source>
        <dbReference type="Proteomes" id="UP001179952"/>
    </source>
</evidence>
<keyword evidence="3" id="KW-0238">DNA-binding</keyword>
<accession>A0AAV9AS10</accession>
<dbReference type="CDD" id="cd12203">
    <property type="entry name" value="GT1"/>
    <property type="match status" value="1"/>
</dbReference>
<dbReference type="InterPro" id="IPR001005">
    <property type="entry name" value="SANT/Myb"/>
</dbReference>
<dbReference type="Pfam" id="PF26214">
    <property type="entry name" value="Ubiquitin_GT-1"/>
    <property type="match status" value="2"/>
</dbReference>
<keyword evidence="9" id="KW-1185">Reference proteome</keyword>